<accession>A0A2Z7C8G1</accession>
<name>A0A2Z7C8G1_9LAMI</name>
<evidence type="ECO:0000313" key="2">
    <source>
        <dbReference type="Proteomes" id="UP000250235"/>
    </source>
</evidence>
<protein>
    <submittedName>
        <fullName evidence="1">Protein trichome birefringence-like 43</fullName>
    </submittedName>
</protein>
<sequence length="216" mass="24622">MLAGFKTEEAEADTVADQGLKRVNRIFGGLNEGIWPKTEELTAQEIYEVCWKKCRRRSARSGISDDDVSSDVITFSRKLQCIQRKLSAVVKRSARDEATSYRKKNPVASYCSSAESYSATSTGCQLLSSIQMAKTTRSLQKNRTQVLFPVGTLQDTFEREEFCVQQIQFNRGFICEVSAIEELDEELVTVRLSQKIYCTVHQQRENEQKSEVIDRH</sequence>
<proteinExistence type="predicted"/>
<keyword evidence="2" id="KW-1185">Reference proteome</keyword>
<dbReference type="Proteomes" id="UP000250235">
    <property type="component" value="Unassembled WGS sequence"/>
</dbReference>
<reference evidence="1 2" key="1">
    <citation type="journal article" date="2015" name="Proc. Natl. Acad. Sci. U.S.A.">
        <title>The resurrection genome of Boea hygrometrica: A blueprint for survival of dehydration.</title>
        <authorList>
            <person name="Xiao L."/>
            <person name="Yang G."/>
            <person name="Zhang L."/>
            <person name="Yang X."/>
            <person name="Zhao S."/>
            <person name="Ji Z."/>
            <person name="Zhou Q."/>
            <person name="Hu M."/>
            <person name="Wang Y."/>
            <person name="Chen M."/>
            <person name="Xu Y."/>
            <person name="Jin H."/>
            <person name="Xiao X."/>
            <person name="Hu G."/>
            <person name="Bao F."/>
            <person name="Hu Y."/>
            <person name="Wan P."/>
            <person name="Li L."/>
            <person name="Deng X."/>
            <person name="Kuang T."/>
            <person name="Xiang C."/>
            <person name="Zhu J.K."/>
            <person name="Oliver M.J."/>
            <person name="He Y."/>
        </authorList>
    </citation>
    <scope>NUCLEOTIDE SEQUENCE [LARGE SCALE GENOMIC DNA]</scope>
    <source>
        <strain evidence="2">cv. XS01</strain>
    </source>
</reference>
<gene>
    <name evidence="1" type="ORF">F511_41758</name>
</gene>
<evidence type="ECO:0000313" key="1">
    <source>
        <dbReference type="EMBL" id="KZV43022.1"/>
    </source>
</evidence>
<dbReference type="EMBL" id="KQ998239">
    <property type="protein sequence ID" value="KZV43022.1"/>
    <property type="molecule type" value="Genomic_DNA"/>
</dbReference>
<organism evidence="1 2">
    <name type="scientific">Dorcoceras hygrometricum</name>
    <dbReference type="NCBI Taxonomy" id="472368"/>
    <lineage>
        <taxon>Eukaryota</taxon>
        <taxon>Viridiplantae</taxon>
        <taxon>Streptophyta</taxon>
        <taxon>Embryophyta</taxon>
        <taxon>Tracheophyta</taxon>
        <taxon>Spermatophyta</taxon>
        <taxon>Magnoliopsida</taxon>
        <taxon>eudicotyledons</taxon>
        <taxon>Gunneridae</taxon>
        <taxon>Pentapetalae</taxon>
        <taxon>asterids</taxon>
        <taxon>lamiids</taxon>
        <taxon>Lamiales</taxon>
        <taxon>Gesneriaceae</taxon>
        <taxon>Didymocarpoideae</taxon>
        <taxon>Trichosporeae</taxon>
        <taxon>Loxocarpinae</taxon>
        <taxon>Dorcoceras</taxon>
    </lineage>
</organism>
<dbReference type="AlphaFoldDB" id="A0A2Z7C8G1"/>